<dbReference type="Proteomes" id="UP001193920">
    <property type="component" value="Unassembled WGS sequence"/>
</dbReference>
<keyword evidence="1" id="KW-0812">Transmembrane</keyword>
<dbReference type="AlphaFoldDB" id="A0AAW3YYY8"/>
<evidence type="ECO:0000313" key="2">
    <source>
        <dbReference type="EMBL" id="MBD2801453.1"/>
    </source>
</evidence>
<protein>
    <submittedName>
        <fullName evidence="2">Phage holin family protein</fullName>
    </submittedName>
</protein>
<dbReference type="Pfam" id="PF16080">
    <property type="entry name" value="Phage_holin_2_3"/>
    <property type="match status" value="1"/>
</dbReference>
<reference evidence="2" key="1">
    <citation type="submission" date="2020-09" db="EMBL/GenBank/DDBJ databases">
        <authorList>
            <person name="Palma L."/>
            <person name="Caballero P."/>
            <person name="Berry C."/>
            <person name="Del Valle E."/>
        </authorList>
    </citation>
    <scope>NUCLEOTIDE SEQUENCE</scope>
    <source>
        <strain evidence="2">M</strain>
    </source>
</reference>
<dbReference type="RefSeq" id="WP_407078866.1">
    <property type="nucleotide sequence ID" value="NZ_JACXBF010000313.1"/>
</dbReference>
<gene>
    <name evidence="2" type="ORF">ID854_13545</name>
</gene>
<accession>A0AAW3YYY8</accession>
<proteinExistence type="predicted"/>
<keyword evidence="1" id="KW-1133">Transmembrane helix</keyword>
<reference evidence="2" key="2">
    <citation type="journal article" date="2024" name="Toxins">
        <title>Genome Sequence Analysis of Native Xenorhabdus Strains Isolated from Entomopathogenic Nematodes in Argentina.</title>
        <authorList>
            <person name="Palma L."/>
            <person name="Frizzo L."/>
            <person name="Kaiser S."/>
            <person name="Berry C."/>
            <person name="Caballero P."/>
            <person name="Bode H.B."/>
            <person name="Del Valle E.E."/>
        </authorList>
    </citation>
    <scope>NUCLEOTIDE SEQUENCE</scope>
    <source>
        <strain evidence="2">M</strain>
    </source>
</reference>
<keyword evidence="1" id="KW-0472">Membrane</keyword>
<dbReference type="EMBL" id="JACXBF010000313">
    <property type="protein sequence ID" value="MBD2801453.1"/>
    <property type="molecule type" value="Genomic_DNA"/>
</dbReference>
<dbReference type="InterPro" id="IPR032118">
    <property type="entry name" value="Phage_holin_HP1"/>
</dbReference>
<name>A0AAW3YYY8_9GAMM</name>
<comment type="caution">
    <text evidence="2">The sequence shown here is derived from an EMBL/GenBank/DDBJ whole genome shotgun (WGS) entry which is preliminary data.</text>
</comment>
<evidence type="ECO:0000256" key="1">
    <source>
        <dbReference type="SAM" id="Phobius"/>
    </source>
</evidence>
<feature type="transmembrane region" description="Helical" evidence="1">
    <location>
        <begin position="12"/>
        <end position="29"/>
    </location>
</feature>
<organism evidence="2">
    <name type="scientific">Xenorhabdus szentirmaii</name>
    <dbReference type="NCBI Taxonomy" id="290112"/>
    <lineage>
        <taxon>Bacteria</taxon>
        <taxon>Pseudomonadati</taxon>
        <taxon>Pseudomonadota</taxon>
        <taxon>Gammaproteobacteria</taxon>
        <taxon>Enterobacterales</taxon>
        <taxon>Morganellaceae</taxon>
        <taxon>Xenorhabdus</taxon>
    </lineage>
</organism>
<sequence length="42" mass="4829">MLGALSLNNWAIIVGIICTAGTFAVNWYYRHREFNRNGKDQD</sequence>